<organism evidence="7 8">
    <name type="scientific">Mesoflavibacter profundi</name>
    <dbReference type="NCBI Taxonomy" id="2708110"/>
    <lineage>
        <taxon>Bacteria</taxon>
        <taxon>Pseudomonadati</taxon>
        <taxon>Bacteroidota</taxon>
        <taxon>Flavobacteriia</taxon>
        <taxon>Flavobacteriales</taxon>
        <taxon>Flavobacteriaceae</taxon>
        <taxon>Mesoflavibacter</taxon>
    </lineage>
</organism>
<evidence type="ECO:0000256" key="2">
    <source>
        <dbReference type="ARBA" id="ARBA00022475"/>
    </source>
</evidence>
<dbReference type="EMBL" id="JAPFGC010000002">
    <property type="protein sequence ID" value="MDA0177914.1"/>
    <property type="molecule type" value="Genomic_DNA"/>
</dbReference>
<keyword evidence="2" id="KW-1003">Cell membrane</keyword>
<feature type="transmembrane region" description="Helical" evidence="6">
    <location>
        <begin position="49"/>
        <end position="67"/>
    </location>
</feature>
<evidence type="ECO:0000313" key="7">
    <source>
        <dbReference type="EMBL" id="MDA0177914.1"/>
    </source>
</evidence>
<feature type="transmembrane region" description="Helical" evidence="6">
    <location>
        <begin position="388"/>
        <end position="407"/>
    </location>
</feature>
<feature type="transmembrane region" description="Helical" evidence="6">
    <location>
        <begin position="367"/>
        <end position="382"/>
    </location>
</feature>
<evidence type="ECO:0000256" key="6">
    <source>
        <dbReference type="SAM" id="Phobius"/>
    </source>
</evidence>
<feature type="transmembrane region" description="Helical" evidence="6">
    <location>
        <begin position="222"/>
        <end position="242"/>
    </location>
</feature>
<reference evidence="7" key="1">
    <citation type="submission" date="2022-11" db="EMBL/GenBank/DDBJ databases">
        <title>Refractory cell wall polysaccharides provide important carbon source for microbial heterotrophs in the hadal ocean.</title>
        <authorList>
            <person name="Zhu X."/>
        </authorList>
    </citation>
    <scope>NUCLEOTIDE SEQUENCE</scope>
    <source>
        <strain evidence="7">MTRN7</strain>
    </source>
</reference>
<feature type="transmembrane region" description="Helical" evidence="6">
    <location>
        <begin position="171"/>
        <end position="191"/>
    </location>
</feature>
<sequence>MSSNYKQLLNFALKNSGSLFLLKLIGIALNYVVLIFILEVYYFEGNGEFAKFVALSRGIKVFVVFGLDYLIVKQVASNLTLDNNQDFKLFVAFFINTVLFAFGFLVVNQFLELNSVLLGGVIVLAFWRFIGHYFRGQNNMVIYGFFEFVVFQVTVLLSLLICNFLNKNLDFLTVIVGINIVFSFLVSIYVVKRFFKTINRKEVINILIQTFKTIITIYKKSIHFVFTNSINIFSVTIMYVIIESQYTTEVLGIYDTILKMSLVVTLPLIATNGRVLTVAAKYYNNNQITDLTKYLKTNTKVLFISSTAIFLGLILFFYLFAEFYKPELHNYWWLFLSLIFAQLVNNYAGPVGIVLQATGHEKDFNKITLITALYLTISTYIFTNYFSITVVGVNTIIYLVLLNSLALKVQLKKLKINPF</sequence>
<evidence type="ECO:0008006" key="9">
    <source>
        <dbReference type="Google" id="ProtNLM"/>
    </source>
</evidence>
<feature type="transmembrane region" description="Helical" evidence="6">
    <location>
        <begin position="113"/>
        <end position="130"/>
    </location>
</feature>
<feature type="transmembrane region" description="Helical" evidence="6">
    <location>
        <begin position="87"/>
        <end position="107"/>
    </location>
</feature>
<gene>
    <name evidence="7" type="ORF">OOZ35_10460</name>
</gene>
<dbReference type="Proteomes" id="UP001149142">
    <property type="component" value="Unassembled WGS sequence"/>
</dbReference>
<evidence type="ECO:0000256" key="3">
    <source>
        <dbReference type="ARBA" id="ARBA00022692"/>
    </source>
</evidence>
<name>A0ABT4S1H0_9FLAO</name>
<feature type="transmembrane region" description="Helical" evidence="6">
    <location>
        <begin position="301"/>
        <end position="320"/>
    </location>
</feature>
<accession>A0ABT4S1H0</accession>
<keyword evidence="5 6" id="KW-0472">Membrane</keyword>
<evidence type="ECO:0000256" key="1">
    <source>
        <dbReference type="ARBA" id="ARBA00004651"/>
    </source>
</evidence>
<keyword evidence="4 6" id="KW-1133">Transmembrane helix</keyword>
<evidence type="ECO:0000256" key="5">
    <source>
        <dbReference type="ARBA" id="ARBA00023136"/>
    </source>
</evidence>
<keyword evidence="8" id="KW-1185">Reference proteome</keyword>
<keyword evidence="3 6" id="KW-0812">Transmembrane</keyword>
<evidence type="ECO:0000313" key="8">
    <source>
        <dbReference type="Proteomes" id="UP001149142"/>
    </source>
</evidence>
<comment type="caution">
    <text evidence="7">The sequence shown here is derived from an EMBL/GenBank/DDBJ whole genome shotgun (WGS) entry which is preliminary data.</text>
</comment>
<proteinExistence type="predicted"/>
<dbReference type="PANTHER" id="PTHR30250">
    <property type="entry name" value="PST FAMILY PREDICTED COLANIC ACID TRANSPORTER"/>
    <property type="match status" value="1"/>
</dbReference>
<dbReference type="RefSeq" id="WP_106688057.1">
    <property type="nucleotide sequence ID" value="NZ_CAXQEU010000140.1"/>
</dbReference>
<dbReference type="InterPro" id="IPR050833">
    <property type="entry name" value="Poly_Biosynth_Transport"/>
</dbReference>
<feature type="transmembrane region" description="Helical" evidence="6">
    <location>
        <begin position="332"/>
        <end position="355"/>
    </location>
</feature>
<feature type="transmembrane region" description="Helical" evidence="6">
    <location>
        <begin position="262"/>
        <end position="280"/>
    </location>
</feature>
<evidence type="ECO:0000256" key="4">
    <source>
        <dbReference type="ARBA" id="ARBA00022989"/>
    </source>
</evidence>
<dbReference type="PANTHER" id="PTHR30250:SF11">
    <property type="entry name" value="O-ANTIGEN TRANSPORTER-RELATED"/>
    <property type="match status" value="1"/>
</dbReference>
<feature type="transmembrane region" description="Helical" evidence="6">
    <location>
        <begin position="20"/>
        <end position="43"/>
    </location>
</feature>
<comment type="subcellular location">
    <subcellularLocation>
        <location evidence="1">Cell membrane</location>
        <topology evidence="1">Multi-pass membrane protein</topology>
    </subcellularLocation>
</comment>
<feature type="transmembrane region" description="Helical" evidence="6">
    <location>
        <begin position="142"/>
        <end position="165"/>
    </location>
</feature>
<protein>
    <recommendedName>
        <fullName evidence="9">Polysaccharide biosynthesis protein C-terminal domain-containing protein</fullName>
    </recommendedName>
</protein>